<dbReference type="AlphaFoldDB" id="A0A1M5AGH1"/>
<evidence type="ECO:0000313" key="8">
    <source>
        <dbReference type="EMBL" id="SHF28992.1"/>
    </source>
</evidence>
<sequence>MDLFLSALGERPGVKAWQIEQAGDAIGIYRYQYRGVSGHKDGTRKNVVIPGGDEKLLDRLREVIRLRHYAKSTEKSYLQWTRRFLAYRKHAGLMGEPAASDVKAFLTRLAMIENVSASTQNQAFSALLLFFREVLRKDLNGMGQTLRARRGRRLPTVLSVSEAQTLLEAVEPDYRLMVKLLYGSGLRLMELLRLRVKDIDFDGELITVRGGKGDKDRTTLLPESVREELRAHLAKVRKWYEADLAKGYGEAPLPGALARKYPDAGKEWGWQYLFPADKIAVDPADGKMRRYHVYEKTLQGAIRRAVRRAGLTKRASAHTLPHSFATHLLISGRDVREIQELVGHKSLETTMIYK</sequence>
<dbReference type="Gene3D" id="1.10.443.10">
    <property type="entry name" value="Intergrase catalytic core"/>
    <property type="match status" value="1"/>
</dbReference>
<keyword evidence="3 5" id="KW-0238">DNA-binding</keyword>
<gene>
    <name evidence="8" type="ORF">SAMN02745206_01694</name>
</gene>
<evidence type="ECO:0000256" key="4">
    <source>
        <dbReference type="ARBA" id="ARBA00023172"/>
    </source>
</evidence>
<evidence type="ECO:0000256" key="3">
    <source>
        <dbReference type="ARBA" id="ARBA00023125"/>
    </source>
</evidence>
<dbReference type="InterPro" id="IPR002104">
    <property type="entry name" value="Integrase_catalytic"/>
</dbReference>
<name>A0A1M5AGH1_9BACT</name>
<dbReference type="InterPro" id="IPR050090">
    <property type="entry name" value="Tyrosine_recombinase_XerCD"/>
</dbReference>
<comment type="similarity">
    <text evidence="1">Belongs to the 'phage' integrase family.</text>
</comment>
<dbReference type="RefSeq" id="WP_337833396.1">
    <property type="nucleotide sequence ID" value="NZ_FQVB01000014.1"/>
</dbReference>
<evidence type="ECO:0000259" key="6">
    <source>
        <dbReference type="PROSITE" id="PS51898"/>
    </source>
</evidence>
<dbReference type="GO" id="GO:0006310">
    <property type="term" value="P:DNA recombination"/>
    <property type="evidence" value="ECO:0007669"/>
    <property type="project" value="UniProtKB-KW"/>
</dbReference>
<dbReference type="EMBL" id="FQVB01000014">
    <property type="protein sequence ID" value="SHF28992.1"/>
    <property type="molecule type" value="Genomic_DNA"/>
</dbReference>
<dbReference type="InterPro" id="IPR013762">
    <property type="entry name" value="Integrase-like_cat_sf"/>
</dbReference>
<dbReference type="SUPFAM" id="SSF56349">
    <property type="entry name" value="DNA breaking-rejoining enzymes"/>
    <property type="match status" value="1"/>
</dbReference>
<keyword evidence="4" id="KW-0233">DNA recombination</keyword>
<dbReference type="PROSITE" id="PS51900">
    <property type="entry name" value="CB"/>
    <property type="match status" value="1"/>
</dbReference>
<feature type="domain" description="Core-binding (CB)" evidence="7">
    <location>
        <begin position="51"/>
        <end position="135"/>
    </location>
</feature>
<dbReference type="PANTHER" id="PTHR30349:SF64">
    <property type="entry name" value="PROPHAGE INTEGRASE INTD-RELATED"/>
    <property type="match status" value="1"/>
</dbReference>
<evidence type="ECO:0000313" key="9">
    <source>
        <dbReference type="Proteomes" id="UP000184076"/>
    </source>
</evidence>
<evidence type="ECO:0000256" key="2">
    <source>
        <dbReference type="ARBA" id="ARBA00022908"/>
    </source>
</evidence>
<dbReference type="STRING" id="1121391.SAMN02745206_01694"/>
<feature type="domain" description="Tyr recombinase" evidence="6">
    <location>
        <begin position="153"/>
        <end position="354"/>
    </location>
</feature>
<proteinExistence type="inferred from homology"/>
<protein>
    <submittedName>
        <fullName evidence="8">Integron integrase</fullName>
    </submittedName>
</protein>
<keyword evidence="2" id="KW-0229">DNA integration</keyword>
<dbReference type="NCBIfam" id="TIGR02249">
    <property type="entry name" value="integrase_gron"/>
    <property type="match status" value="1"/>
</dbReference>
<evidence type="ECO:0000256" key="1">
    <source>
        <dbReference type="ARBA" id="ARBA00008857"/>
    </source>
</evidence>
<accession>A0A1M5AGH1</accession>
<evidence type="ECO:0000256" key="5">
    <source>
        <dbReference type="PROSITE-ProRule" id="PRU01248"/>
    </source>
</evidence>
<dbReference type="InterPro" id="IPR011946">
    <property type="entry name" value="Integrase_integron-type"/>
</dbReference>
<dbReference type="GO" id="GO:0003677">
    <property type="term" value="F:DNA binding"/>
    <property type="evidence" value="ECO:0007669"/>
    <property type="project" value="UniProtKB-UniRule"/>
</dbReference>
<dbReference type="InterPro" id="IPR010998">
    <property type="entry name" value="Integrase_recombinase_N"/>
</dbReference>
<evidence type="ECO:0000259" key="7">
    <source>
        <dbReference type="PROSITE" id="PS51900"/>
    </source>
</evidence>
<dbReference type="Proteomes" id="UP000184076">
    <property type="component" value="Unassembled WGS sequence"/>
</dbReference>
<organism evidence="8 9">
    <name type="scientific">Desulfacinum infernum DSM 9756</name>
    <dbReference type="NCBI Taxonomy" id="1121391"/>
    <lineage>
        <taxon>Bacteria</taxon>
        <taxon>Pseudomonadati</taxon>
        <taxon>Thermodesulfobacteriota</taxon>
        <taxon>Syntrophobacteria</taxon>
        <taxon>Syntrophobacterales</taxon>
        <taxon>Syntrophobacteraceae</taxon>
        <taxon>Desulfacinum</taxon>
    </lineage>
</organism>
<dbReference type="GO" id="GO:0015074">
    <property type="term" value="P:DNA integration"/>
    <property type="evidence" value="ECO:0007669"/>
    <property type="project" value="UniProtKB-KW"/>
</dbReference>
<dbReference type="InterPro" id="IPR044068">
    <property type="entry name" value="CB"/>
</dbReference>
<dbReference type="InterPro" id="IPR004107">
    <property type="entry name" value="Integrase_SAM-like_N"/>
</dbReference>
<dbReference type="Gene3D" id="1.10.150.130">
    <property type="match status" value="1"/>
</dbReference>
<keyword evidence="9" id="KW-1185">Reference proteome</keyword>
<dbReference type="PROSITE" id="PS51898">
    <property type="entry name" value="TYR_RECOMBINASE"/>
    <property type="match status" value="1"/>
</dbReference>
<dbReference type="Pfam" id="PF13495">
    <property type="entry name" value="Phage_int_SAM_4"/>
    <property type="match status" value="1"/>
</dbReference>
<reference evidence="9" key="1">
    <citation type="submission" date="2016-11" db="EMBL/GenBank/DDBJ databases">
        <authorList>
            <person name="Varghese N."/>
            <person name="Submissions S."/>
        </authorList>
    </citation>
    <scope>NUCLEOTIDE SEQUENCE [LARGE SCALE GENOMIC DNA]</scope>
    <source>
        <strain evidence="9">DSM 9756</strain>
    </source>
</reference>
<dbReference type="InterPro" id="IPR011010">
    <property type="entry name" value="DNA_brk_join_enz"/>
</dbReference>
<dbReference type="Pfam" id="PF00589">
    <property type="entry name" value="Phage_integrase"/>
    <property type="match status" value="1"/>
</dbReference>
<dbReference type="PANTHER" id="PTHR30349">
    <property type="entry name" value="PHAGE INTEGRASE-RELATED"/>
    <property type="match status" value="1"/>
</dbReference>